<reference evidence="2" key="1">
    <citation type="journal article" date="2019" name="Int. J. Syst. Evol. Microbiol.">
        <title>The Global Catalogue of Microorganisms (GCM) 10K type strain sequencing project: providing services to taxonomists for standard genome sequencing and annotation.</title>
        <authorList>
            <consortium name="The Broad Institute Genomics Platform"/>
            <consortium name="The Broad Institute Genome Sequencing Center for Infectious Disease"/>
            <person name="Wu L."/>
            <person name="Ma J."/>
        </authorList>
    </citation>
    <scope>NUCLEOTIDE SEQUENCE [LARGE SCALE GENOMIC DNA]</scope>
    <source>
        <strain evidence="2">KCTC 12907</strain>
    </source>
</reference>
<keyword evidence="2" id="KW-1185">Reference proteome</keyword>
<gene>
    <name evidence="1" type="ORF">ACFQMJ_31870</name>
</gene>
<dbReference type="Pfam" id="PF07606">
    <property type="entry name" value="DUF1569"/>
    <property type="match status" value="1"/>
</dbReference>
<sequence>MKSIFDRDHTTEILERIDRLTPQSQPQWGKMNAAQMLAHCSAFQEIASGASFQKRGWLGILIGGFVKSTFYNDKPTPRNMSTFPELVVTDKRDFEQEKQVLKQKIDLFQRNGPEGCTTHPHAFFGKLTPEQWGIGVYKHLDHHLRQFGV</sequence>
<evidence type="ECO:0000313" key="1">
    <source>
        <dbReference type="EMBL" id="MFC7153160.1"/>
    </source>
</evidence>
<dbReference type="Gene3D" id="1.20.120.450">
    <property type="entry name" value="dinb family like domain"/>
    <property type="match status" value="1"/>
</dbReference>
<name>A0ABW2FQA4_9BACL</name>
<dbReference type="InterPro" id="IPR011463">
    <property type="entry name" value="DUF1569"/>
</dbReference>
<dbReference type="InterPro" id="IPR034660">
    <property type="entry name" value="DinB/YfiT-like"/>
</dbReference>
<proteinExistence type="predicted"/>
<protein>
    <submittedName>
        <fullName evidence="1">DUF1569 domain-containing protein</fullName>
    </submittedName>
</protein>
<dbReference type="Proteomes" id="UP001596378">
    <property type="component" value="Unassembled WGS sequence"/>
</dbReference>
<dbReference type="EMBL" id="JBHTAI010000030">
    <property type="protein sequence ID" value="MFC7153160.1"/>
    <property type="molecule type" value="Genomic_DNA"/>
</dbReference>
<evidence type="ECO:0000313" key="2">
    <source>
        <dbReference type="Proteomes" id="UP001596378"/>
    </source>
</evidence>
<dbReference type="RefSeq" id="WP_378047619.1">
    <property type="nucleotide sequence ID" value="NZ_JBHMDN010000014.1"/>
</dbReference>
<organism evidence="1 2">
    <name type="scientific">Cohnella cellulosilytica</name>
    <dbReference type="NCBI Taxonomy" id="986710"/>
    <lineage>
        <taxon>Bacteria</taxon>
        <taxon>Bacillati</taxon>
        <taxon>Bacillota</taxon>
        <taxon>Bacilli</taxon>
        <taxon>Bacillales</taxon>
        <taxon>Paenibacillaceae</taxon>
        <taxon>Cohnella</taxon>
    </lineage>
</organism>
<accession>A0ABW2FQA4</accession>
<comment type="caution">
    <text evidence="1">The sequence shown here is derived from an EMBL/GenBank/DDBJ whole genome shotgun (WGS) entry which is preliminary data.</text>
</comment>